<dbReference type="InterPro" id="IPR036388">
    <property type="entry name" value="WH-like_DNA-bd_sf"/>
</dbReference>
<dbReference type="SUPFAM" id="SSF53850">
    <property type="entry name" value="Periplasmic binding protein-like II"/>
    <property type="match status" value="1"/>
</dbReference>
<protein>
    <submittedName>
        <fullName evidence="6">LysR substrate-binding domain-containing protein</fullName>
    </submittedName>
</protein>
<dbReference type="InterPro" id="IPR058163">
    <property type="entry name" value="LysR-type_TF_proteobact-type"/>
</dbReference>
<gene>
    <name evidence="6" type="ORF">ACFSKO_09055</name>
</gene>
<dbReference type="SUPFAM" id="SSF46785">
    <property type="entry name" value="Winged helix' DNA-binding domain"/>
    <property type="match status" value="1"/>
</dbReference>
<dbReference type="Pfam" id="PF00126">
    <property type="entry name" value="HTH_1"/>
    <property type="match status" value="1"/>
</dbReference>
<dbReference type="Pfam" id="PF03466">
    <property type="entry name" value="LysR_substrate"/>
    <property type="match status" value="1"/>
</dbReference>
<dbReference type="Gene3D" id="3.40.190.10">
    <property type="entry name" value="Periplasmic binding protein-like II"/>
    <property type="match status" value="2"/>
</dbReference>
<dbReference type="CDD" id="cd08432">
    <property type="entry name" value="PBP2_GcdR_TrpI_HvrB_AmpR_like"/>
    <property type="match status" value="1"/>
</dbReference>
<keyword evidence="7" id="KW-1185">Reference proteome</keyword>
<keyword evidence="2" id="KW-0805">Transcription regulation</keyword>
<evidence type="ECO:0000313" key="7">
    <source>
        <dbReference type="Proteomes" id="UP001597294"/>
    </source>
</evidence>
<dbReference type="InterPro" id="IPR005119">
    <property type="entry name" value="LysR_subst-bd"/>
</dbReference>
<proteinExistence type="inferred from homology"/>
<evidence type="ECO:0000256" key="2">
    <source>
        <dbReference type="ARBA" id="ARBA00023015"/>
    </source>
</evidence>
<name>A0ABW5BLJ5_9PROT</name>
<dbReference type="Proteomes" id="UP001597294">
    <property type="component" value="Unassembled WGS sequence"/>
</dbReference>
<dbReference type="PANTHER" id="PTHR30537">
    <property type="entry name" value="HTH-TYPE TRANSCRIPTIONAL REGULATOR"/>
    <property type="match status" value="1"/>
</dbReference>
<comment type="caution">
    <text evidence="6">The sequence shown here is derived from an EMBL/GenBank/DDBJ whole genome shotgun (WGS) entry which is preliminary data.</text>
</comment>
<evidence type="ECO:0000259" key="5">
    <source>
        <dbReference type="PROSITE" id="PS50931"/>
    </source>
</evidence>
<reference evidence="7" key="1">
    <citation type="journal article" date="2019" name="Int. J. Syst. Evol. Microbiol.">
        <title>The Global Catalogue of Microorganisms (GCM) 10K type strain sequencing project: providing services to taxonomists for standard genome sequencing and annotation.</title>
        <authorList>
            <consortium name="The Broad Institute Genomics Platform"/>
            <consortium name="The Broad Institute Genome Sequencing Center for Infectious Disease"/>
            <person name="Wu L."/>
            <person name="Ma J."/>
        </authorList>
    </citation>
    <scope>NUCLEOTIDE SEQUENCE [LARGE SCALE GENOMIC DNA]</scope>
    <source>
        <strain evidence="7">CGMCC 4.7192</strain>
    </source>
</reference>
<feature type="domain" description="HTH lysR-type" evidence="5">
    <location>
        <begin position="5"/>
        <end position="62"/>
    </location>
</feature>
<evidence type="ECO:0000256" key="4">
    <source>
        <dbReference type="ARBA" id="ARBA00023163"/>
    </source>
</evidence>
<evidence type="ECO:0000256" key="1">
    <source>
        <dbReference type="ARBA" id="ARBA00009437"/>
    </source>
</evidence>
<dbReference type="PANTHER" id="PTHR30537:SF79">
    <property type="entry name" value="TRANSCRIPTIONAL REGULATOR-RELATED"/>
    <property type="match status" value="1"/>
</dbReference>
<dbReference type="EMBL" id="JBHUII010000004">
    <property type="protein sequence ID" value="MFD2205758.1"/>
    <property type="molecule type" value="Genomic_DNA"/>
</dbReference>
<evidence type="ECO:0000313" key="6">
    <source>
        <dbReference type="EMBL" id="MFD2205758.1"/>
    </source>
</evidence>
<keyword evidence="3" id="KW-0238">DNA-binding</keyword>
<keyword evidence="4" id="KW-0804">Transcription</keyword>
<dbReference type="Gene3D" id="1.10.10.10">
    <property type="entry name" value="Winged helix-like DNA-binding domain superfamily/Winged helix DNA-binding domain"/>
    <property type="match status" value="1"/>
</dbReference>
<dbReference type="InterPro" id="IPR000847">
    <property type="entry name" value="LysR_HTH_N"/>
</dbReference>
<dbReference type="InterPro" id="IPR036390">
    <property type="entry name" value="WH_DNA-bd_sf"/>
</dbReference>
<comment type="similarity">
    <text evidence="1">Belongs to the LysR transcriptional regulatory family.</text>
</comment>
<dbReference type="PROSITE" id="PS50931">
    <property type="entry name" value="HTH_LYSR"/>
    <property type="match status" value="1"/>
</dbReference>
<evidence type="ECO:0000256" key="3">
    <source>
        <dbReference type="ARBA" id="ARBA00023125"/>
    </source>
</evidence>
<accession>A0ABW5BLJ5</accession>
<dbReference type="RefSeq" id="WP_380250679.1">
    <property type="nucleotide sequence ID" value="NZ_JBHUII010000004.1"/>
</dbReference>
<sequence>MRKLPPLNSLRAFDAVARNGSLAQAAVELCVSSSAVSQQITILEGWMGIKFLQRTSNKTTLTPDGIRFSQQINLVFDKLEQEVSHRKNIPNESEIRLSILPSLASRWLISRLPAFSLHHPGCRVMVEASVNLVDFSRDNFSLSIRSGPQHLKGNNYQGCHSKKLFDEYVSPACSPTYWANNRIDLKNIGNCRLLADDTFDHENTNLNWQIWFNREGLPPSSSLEPSQSFSDSNLTIQAAVNGEGFMLGRSVLISEEIHRGTLIQPFSEKQISDWPYYIVYPSKYHPPRKSLSSFIHWLQDEAKRTSGIVVG</sequence>
<organism evidence="6 7">
    <name type="scientific">Kiloniella antarctica</name>
    <dbReference type="NCBI Taxonomy" id="1550907"/>
    <lineage>
        <taxon>Bacteria</taxon>
        <taxon>Pseudomonadati</taxon>
        <taxon>Pseudomonadota</taxon>
        <taxon>Alphaproteobacteria</taxon>
        <taxon>Rhodospirillales</taxon>
        <taxon>Kiloniellaceae</taxon>
        <taxon>Kiloniella</taxon>
    </lineage>
</organism>